<comment type="caution">
    <text evidence="7">The sequence shown here is derived from an EMBL/GenBank/DDBJ whole genome shotgun (WGS) entry which is preliminary data.</text>
</comment>
<dbReference type="Gene3D" id="3.50.30.60">
    <property type="entry name" value="LD-carboxypeptidase A C-terminal domain-like"/>
    <property type="match status" value="1"/>
</dbReference>
<sequence length="338" mass="38175">MKGLRRLQKGDKIGIFSPSSPASATSPLRYQRAKEWLEHQGFIVESGSLTGKEDHYRSGTIQERADELNELMAREDLACMMSMIGGTNSNSLLPYLDFELLKKHPKIMIGYSDATAILLAAYEKTGLPVFYGPALVPSFGEFEPFVTHTYQSFEDILIHPQAIPYQVKKPPFWTDERINWEEKTRDKEKRPNDWLCVIGGQAEGRLIGGNLNAMYGIWGSEFMPQVQKGDILFIEDCMKTASIVEKNFSLLKVNGVFERVSGILLGKHELFDDEGTGKKPHDILLEVLGDTKRPLIADFDCAHTHPMLTMPIGTHVKMDAKTAEIWLTEPWISEKELK</sequence>
<dbReference type="Proteomes" id="UP000228754">
    <property type="component" value="Unassembled WGS sequence"/>
</dbReference>
<evidence type="ECO:0000313" key="8">
    <source>
        <dbReference type="Proteomes" id="UP000228754"/>
    </source>
</evidence>
<dbReference type="InterPro" id="IPR003507">
    <property type="entry name" value="S66_fam"/>
</dbReference>
<feature type="compositionally biased region" description="Low complexity" evidence="4">
    <location>
        <begin position="17"/>
        <end position="26"/>
    </location>
</feature>
<comment type="similarity">
    <text evidence="1">Belongs to the peptidase S66 family.</text>
</comment>
<keyword evidence="7" id="KW-0121">Carboxypeptidase</keyword>
<dbReference type="CDD" id="cd07062">
    <property type="entry name" value="Peptidase_S66_mccF_like"/>
    <property type="match status" value="1"/>
</dbReference>
<evidence type="ECO:0000259" key="5">
    <source>
        <dbReference type="Pfam" id="PF02016"/>
    </source>
</evidence>
<feature type="region of interest" description="Disordered" evidence="4">
    <location>
        <begin position="1"/>
        <end position="26"/>
    </location>
</feature>
<organism evidence="7 8">
    <name type="scientific">Bacillus pumilus</name>
    <name type="common">Bacillus mesentericus</name>
    <dbReference type="NCBI Taxonomy" id="1408"/>
    <lineage>
        <taxon>Bacteria</taxon>
        <taxon>Bacillati</taxon>
        <taxon>Bacillota</taxon>
        <taxon>Bacilli</taxon>
        <taxon>Bacillales</taxon>
        <taxon>Bacillaceae</taxon>
        <taxon>Bacillus</taxon>
    </lineage>
</organism>
<feature type="active site" description="Charge relay system" evidence="3">
    <location>
        <position position="235"/>
    </location>
</feature>
<reference evidence="7 8" key="1">
    <citation type="submission" date="2017-06" db="EMBL/GenBank/DDBJ databases">
        <title>Draft Genome Sequence of Bacillus sp Strain 36R Isolated from saline sediment at Atanasia, Sonora, Mexico.</title>
        <authorList>
            <person name="Sanchez Diaz R."/>
            <person name="Quiroz Macias M.E."/>
            <person name="Ibarra Gamez J.C."/>
            <person name="Enciso Ibarra J."/>
            <person name="Gomez Gil B."/>
            <person name="Galaviz Silva L."/>
        </authorList>
    </citation>
    <scope>NUCLEOTIDE SEQUENCE [LARGE SCALE GENOMIC DNA]</scope>
    <source>
        <strain evidence="7 8">36R_ATNSAL</strain>
    </source>
</reference>
<evidence type="ECO:0000256" key="1">
    <source>
        <dbReference type="ARBA" id="ARBA00010233"/>
    </source>
</evidence>
<dbReference type="EMBL" id="NKHG01000112">
    <property type="protein sequence ID" value="PCK19748.1"/>
    <property type="molecule type" value="Genomic_DNA"/>
</dbReference>
<dbReference type="PANTHER" id="PTHR30237:SF5">
    <property type="entry name" value="CARBOXYPEPTIDASE VC_A0337-RELATED"/>
    <property type="match status" value="1"/>
</dbReference>
<dbReference type="PIRSF" id="PIRSF028757">
    <property type="entry name" value="LD-carboxypeptidase"/>
    <property type="match status" value="1"/>
</dbReference>
<dbReference type="Pfam" id="PF17676">
    <property type="entry name" value="Peptidase_S66C"/>
    <property type="match status" value="1"/>
</dbReference>
<evidence type="ECO:0000259" key="6">
    <source>
        <dbReference type="Pfam" id="PF17676"/>
    </source>
</evidence>
<keyword evidence="7" id="KW-0645">Protease</keyword>
<feature type="active site" description="Charge relay system" evidence="3">
    <location>
        <position position="303"/>
    </location>
</feature>
<name>A0A2A5IQY9_BACPU</name>
<evidence type="ECO:0000256" key="3">
    <source>
        <dbReference type="PIRSR" id="PIRSR028757-1"/>
    </source>
</evidence>
<dbReference type="InterPro" id="IPR040449">
    <property type="entry name" value="Peptidase_S66_N"/>
</dbReference>
<dbReference type="OrthoDB" id="9807329at2"/>
<dbReference type="SUPFAM" id="SSF52317">
    <property type="entry name" value="Class I glutamine amidotransferase-like"/>
    <property type="match status" value="1"/>
</dbReference>
<dbReference type="InterPro" id="IPR029062">
    <property type="entry name" value="Class_I_gatase-like"/>
</dbReference>
<dbReference type="InterPro" id="IPR027461">
    <property type="entry name" value="Carboxypeptidase_A_C_sf"/>
</dbReference>
<evidence type="ECO:0000256" key="4">
    <source>
        <dbReference type="SAM" id="MobiDB-lite"/>
    </source>
</evidence>
<gene>
    <name evidence="7" type="ORF">CEY02_17210</name>
</gene>
<evidence type="ECO:0000313" key="7">
    <source>
        <dbReference type="EMBL" id="PCK19748.1"/>
    </source>
</evidence>
<dbReference type="InterPro" id="IPR027478">
    <property type="entry name" value="LdcA_N"/>
</dbReference>
<feature type="active site" description="Nucleophile" evidence="3">
    <location>
        <position position="112"/>
    </location>
</feature>
<keyword evidence="2" id="KW-0378">Hydrolase</keyword>
<dbReference type="InterPro" id="IPR040921">
    <property type="entry name" value="Peptidase_S66C"/>
</dbReference>
<dbReference type="Pfam" id="PF02016">
    <property type="entry name" value="Peptidase_S66"/>
    <property type="match status" value="1"/>
</dbReference>
<dbReference type="PANTHER" id="PTHR30237">
    <property type="entry name" value="MURAMOYLTETRAPEPTIDE CARBOXYPEPTIDASE"/>
    <property type="match status" value="1"/>
</dbReference>
<dbReference type="GO" id="GO:0004180">
    <property type="term" value="F:carboxypeptidase activity"/>
    <property type="evidence" value="ECO:0007669"/>
    <property type="project" value="UniProtKB-KW"/>
</dbReference>
<feature type="domain" description="LD-carboxypeptidase C-terminal" evidence="6">
    <location>
        <begin position="203"/>
        <end position="318"/>
    </location>
</feature>
<dbReference type="SUPFAM" id="SSF141986">
    <property type="entry name" value="LD-carboxypeptidase A C-terminal domain-like"/>
    <property type="match status" value="1"/>
</dbReference>
<protein>
    <submittedName>
        <fullName evidence="7">LD-carboxypeptidase</fullName>
    </submittedName>
</protein>
<dbReference type="AlphaFoldDB" id="A0A2A5IQY9"/>
<evidence type="ECO:0000256" key="2">
    <source>
        <dbReference type="ARBA" id="ARBA00022801"/>
    </source>
</evidence>
<dbReference type="Gene3D" id="3.40.50.10740">
    <property type="entry name" value="Class I glutamine amidotransferase-like"/>
    <property type="match status" value="1"/>
</dbReference>
<accession>A0A2A5IQY9</accession>
<proteinExistence type="inferred from homology"/>
<feature type="domain" description="LD-carboxypeptidase N-terminal" evidence="5">
    <location>
        <begin position="13"/>
        <end position="132"/>
    </location>
</feature>